<feature type="domain" description="DUF4158" evidence="1">
    <location>
        <begin position="1"/>
        <end position="143"/>
    </location>
</feature>
<dbReference type="EMBL" id="BJHW01000002">
    <property type="protein sequence ID" value="GDY58453.1"/>
    <property type="molecule type" value="Genomic_DNA"/>
</dbReference>
<gene>
    <name evidence="2" type="ORF">SVIO_090760</name>
</gene>
<evidence type="ECO:0000313" key="2">
    <source>
        <dbReference type="EMBL" id="GDY58453.1"/>
    </source>
</evidence>
<reference evidence="2 3" key="1">
    <citation type="journal article" date="2020" name="Int. J. Syst. Evol. Microbiol.">
        <title>Reclassification of Streptomyces castelarensis and Streptomyces sporoclivatus as later heterotypic synonyms of Streptomyces antimycoticus.</title>
        <authorList>
            <person name="Komaki H."/>
            <person name="Tamura T."/>
        </authorList>
    </citation>
    <scope>NUCLEOTIDE SEQUENCE [LARGE SCALE GENOMIC DNA]</scope>
    <source>
        <strain evidence="2 3">NBRC 13459</strain>
    </source>
</reference>
<proteinExistence type="predicted"/>
<organism evidence="2 3">
    <name type="scientific">Streptomyces violaceusniger</name>
    <dbReference type="NCBI Taxonomy" id="68280"/>
    <lineage>
        <taxon>Bacteria</taxon>
        <taxon>Bacillati</taxon>
        <taxon>Actinomycetota</taxon>
        <taxon>Actinomycetes</taxon>
        <taxon>Kitasatosporales</taxon>
        <taxon>Streptomycetaceae</taxon>
        <taxon>Streptomyces</taxon>
        <taxon>Streptomyces violaceusniger group</taxon>
    </lineage>
</organism>
<protein>
    <recommendedName>
        <fullName evidence="1">DUF4158 domain-containing protein</fullName>
    </recommendedName>
</protein>
<sequence length="167" mass="19219">MTSIERTAYPRFKRLITAHELHLFFAPTREEAAWAAERMDSDGHQLALLPALKSYQRMGRFPKPDEYPEMVVDFVRRAVELSEGTMPLWATGRTAERQRTDVRRRVGATYDQAEARRLAEGSIRKEAAAKNRPADLINIALERVVGPGWSCRRSPLSTRWPRRSAKR</sequence>
<dbReference type="InterPro" id="IPR025296">
    <property type="entry name" value="DUF4158"/>
</dbReference>
<name>A0A4D4LK64_STRVO</name>
<keyword evidence="3" id="KW-1185">Reference proteome</keyword>
<dbReference type="Pfam" id="PF13700">
    <property type="entry name" value="DUF4158"/>
    <property type="match status" value="1"/>
</dbReference>
<evidence type="ECO:0000313" key="3">
    <source>
        <dbReference type="Proteomes" id="UP000301309"/>
    </source>
</evidence>
<evidence type="ECO:0000259" key="1">
    <source>
        <dbReference type="Pfam" id="PF13700"/>
    </source>
</evidence>
<comment type="caution">
    <text evidence="2">The sequence shown here is derived from an EMBL/GenBank/DDBJ whole genome shotgun (WGS) entry which is preliminary data.</text>
</comment>
<accession>A0A4D4LK64</accession>
<dbReference type="AlphaFoldDB" id="A0A4D4LK64"/>
<dbReference type="Proteomes" id="UP000301309">
    <property type="component" value="Unassembled WGS sequence"/>
</dbReference>